<feature type="domain" description="Nucleoside diphosphate kinase-like" evidence="13">
    <location>
        <begin position="1"/>
        <end position="115"/>
    </location>
</feature>
<sequence>MEHTFIMIKPDGVQRGLVGEIISRFEKKGFYLKALKLVNVERSFAEKHYSDLSAKPFFQGLVDYIISGPVVAMVWEGKSVVTTGRKIIGATNPLASEPGTIRGDFAVDIGRILLVLVLRCALYSTTFGMSFMEATALRVLPRRLPCGSPRALLTGRAASTPGSMRSKLGSAYSKSESLREHGTSRTSVMFRV</sequence>
<evidence type="ECO:0000256" key="12">
    <source>
        <dbReference type="SAM" id="MobiDB-lite"/>
    </source>
</evidence>
<evidence type="ECO:0000313" key="14">
    <source>
        <dbReference type="EMBL" id="CAL4932311.1"/>
    </source>
</evidence>
<dbReference type="InterPro" id="IPR036850">
    <property type="entry name" value="NDK-like_dom_sf"/>
</dbReference>
<evidence type="ECO:0000256" key="6">
    <source>
        <dbReference type="ARBA" id="ARBA00022679"/>
    </source>
</evidence>
<comment type="catalytic activity">
    <reaction evidence="1">
        <text>a 2'-deoxyribonucleoside 5'-diphosphate + ATP = a 2'-deoxyribonucleoside 5'-triphosphate + ADP</text>
        <dbReference type="Rhea" id="RHEA:44640"/>
        <dbReference type="ChEBI" id="CHEBI:30616"/>
        <dbReference type="ChEBI" id="CHEBI:61560"/>
        <dbReference type="ChEBI" id="CHEBI:73316"/>
        <dbReference type="ChEBI" id="CHEBI:456216"/>
        <dbReference type="EC" id="2.7.4.6"/>
    </reaction>
</comment>
<evidence type="ECO:0000256" key="7">
    <source>
        <dbReference type="ARBA" id="ARBA00022777"/>
    </source>
</evidence>
<evidence type="ECO:0000259" key="13">
    <source>
        <dbReference type="SMART" id="SM00562"/>
    </source>
</evidence>
<feature type="region of interest" description="Disordered" evidence="12">
    <location>
        <begin position="155"/>
        <end position="192"/>
    </location>
</feature>
<comment type="catalytic activity">
    <reaction evidence="2">
        <text>a ribonucleoside 5'-diphosphate + ATP = a ribonucleoside 5'-triphosphate + ADP</text>
        <dbReference type="Rhea" id="RHEA:18113"/>
        <dbReference type="ChEBI" id="CHEBI:30616"/>
        <dbReference type="ChEBI" id="CHEBI:57930"/>
        <dbReference type="ChEBI" id="CHEBI:61557"/>
        <dbReference type="ChEBI" id="CHEBI:456216"/>
        <dbReference type="EC" id="2.7.4.6"/>
    </reaction>
</comment>
<dbReference type="SMART" id="SM00562">
    <property type="entry name" value="NDK"/>
    <property type="match status" value="1"/>
</dbReference>
<dbReference type="AlphaFoldDB" id="A0ABC8XWA1"/>
<evidence type="ECO:0000256" key="8">
    <source>
        <dbReference type="ARBA" id="ARBA00071138"/>
    </source>
</evidence>
<evidence type="ECO:0000256" key="2">
    <source>
        <dbReference type="ARBA" id="ARBA00000937"/>
    </source>
</evidence>
<dbReference type="FunFam" id="3.30.70.141:FF:000002">
    <property type="entry name" value="Nucleoside diphosphate kinase"/>
    <property type="match status" value="1"/>
</dbReference>
<evidence type="ECO:0000256" key="10">
    <source>
        <dbReference type="PROSITE-ProRule" id="PRU00706"/>
    </source>
</evidence>
<keyword evidence="7" id="KW-0418">Kinase</keyword>
<dbReference type="GO" id="GO:0004550">
    <property type="term" value="F:nucleoside diphosphate kinase activity"/>
    <property type="evidence" value="ECO:0007669"/>
    <property type="project" value="UniProtKB-EC"/>
</dbReference>
<name>A0ABC8XWA1_9POAL</name>
<evidence type="ECO:0000313" key="15">
    <source>
        <dbReference type="Proteomes" id="UP001497457"/>
    </source>
</evidence>
<reference evidence="15" key="1">
    <citation type="submission" date="2024-06" db="EMBL/GenBank/DDBJ databases">
        <authorList>
            <person name="Ryan C."/>
        </authorList>
    </citation>
    <scope>NUCLEOTIDE SEQUENCE [LARGE SCALE GENOMIC DNA]</scope>
</reference>
<gene>
    <name evidence="14" type="ORF">URODEC1_LOCUS27559</name>
</gene>
<comment type="caution">
    <text evidence="10">Lacks conserved residue(s) required for the propagation of feature annotation.</text>
</comment>
<evidence type="ECO:0000256" key="5">
    <source>
        <dbReference type="ARBA" id="ARBA00012966"/>
    </source>
</evidence>
<evidence type="ECO:0000256" key="9">
    <source>
        <dbReference type="ARBA" id="ARBA00078881"/>
    </source>
</evidence>
<comment type="similarity">
    <text evidence="4 10 11">Belongs to the NDK family.</text>
</comment>
<evidence type="ECO:0000256" key="11">
    <source>
        <dbReference type="RuleBase" id="RU004011"/>
    </source>
</evidence>
<keyword evidence="15" id="KW-1185">Reference proteome</keyword>
<keyword evidence="6" id="KW-0808">Transferase</keyword>
<dbReference type="InterPro" id="IPR034907">
    <property type="entry name" value="NDK-like_dom"/>
</dbReference>
<evidence type="ECO:0000256" key="4">
    <source>
        <dbReference type="ARBA" id="ARBA00008142"/>
    </source>
</evidence>
<reference evidence="14 15" key="2">
    <citation type="submission" date="2024-10" db="EMBL/GenBank/DDBJ databases">
        <authorList>
            <person name="Ryan C."/>
        </authorList>
    </citation>
    <scope>NUCLEOTIDE SEQUENCE [LARGE SCALE GENOMIC DNA]</scope>
</reference>
<dbReference type="Proteomes" id="UP001497457">
    <property type="component" value="Chromosome 15b"/>
</dbReference>
<dbReference type="Gene3D" id="3.30.70.141">
    <property type="entry name" value="Nucleoside diphosphate kinase-like domain"/>
    <property type="match status" value="1"/>
</dbReference>
<dbReference type="CDD" id="cd04413">
    <property type="entry name" value="NDPk_I"/>
    <property type="match status" value="1"/>
</dbReference>
<comment type="cofactor">
    <cofactor evidence="3">
        <name>Mg(2+)</name>
        <dbReference type="ChEBI" id="CHEBI:18420"/>
    </cofactor>
</comment>
<evidence type="ECO:0000256" key="3">
    <source>
        <dbReference type="ARBA" id="ARBA00001946"/>
    </source>
</evidence>
<evidence type="ECO:0000256" key="1">
    <source>
        <dbReference type="ARBA" id="ARBA00000082"/>
    </source>
</evidence>
<dbReference type="Pfam" id="PF00334">
    <property type="entry name" value="NDK"/>
    <property type="match status" value="1"/>
</dbReference>
<dbReference type="InterPro" id="IPR001564">
    <property type="entry name" value="Nucleoside_diP_kinase"/>
</dbReference>
<proteinExistence type="inferred from homology"/>
<dbReference type="SUPFAM" id="SSF54919">
    <property type="entry name" value="Nucleoside diphosphate kinase, NDK"/>
    <property type="match status" value="1"/>
</dbReference>
<dbReference type="PROSITE" id="PS51374">
    <property type="entry name" value="NDPK_LIKE"/>
    <property type="match status" value="1"/>
</dbReference>
<dbReference type="EMBL" id="OZ075125">
    <property type="protein sequence ID" value="CAL4932311.1"/>
    <property type="molecule type" value="Genomic_DNA"/>
</dbReference>
<dbReference type="EC" id="2.7.4.6" evidence="5"/>
<organism evidence="14 15">
    <name type="scientific">Urochloa decumbens</name>
    <dbReference type="NCBI Taxonomy" id="240449"/>
    <lineage>
        <taxon>Eukaryota</taxon>
        <taxon>Viridiplantae</taxon>
        <taxon>Streptophyta</taxon>
        <taxon>Embryophyta</taxon>
        <taxon>Tracheophyta</taxon>
        <taxon>Spermatophyta</taxon>
        <taxon>Magnoliopsida</taxon>
        <taxon>Liliopsida</taxon>
        <taxon>Poales</taxon>
        <taxon>Poaceae</taxon>
        <taxon>PACMAD clade</taxon>
        <taxon>Panicoideae</taxon>
        <taxon>Panicodae</taxon>
        <taxon>Paniceae</taxon>
        <taxon>Melinidinae</taxon>
        <taxon>Urochloa</taxon>
    </lineage>
</organism>
<accession>A0ABC8XWA1</accession>
<dbReference type="PANTHER" id="PTHR11349">
    <property type="entry name" value="NUCLEOSIDE DIPHOSPHATE KINASE"/>
    <property type="match status" value="1"/>
</dbReference>
<protein>
    <recommendedName>
        <fullName evidence="8">Nucleoside diphosphate kinase 1</fullName>
        <ecNumber evidence="5">2.7.4.6</ecNumber>
    </recommendedName>
    <alternativeName>
        <fullName evidence="9">Nucleoside diphosphate kinase I</fullName>
    </alternativeName>
</protein>
<dbReference type="PRINTS" id="PR01243">
    <property type="entry name" value="NUCDPKINASE"/>
</dbReference>